<accession>A0A2U1KFT5</accession>
<protein>
    <submittedName>
        <fullName evidence="1">Uncharacterized protein</fullName>
    </submittedName>
</protein>
<dbReference type="AlphaFoldDB" id="A0A2U1KFT5"/>
<proteinExistence type="predicted"/>
<keyword evidence="2" id="KW-1185">Reference proteome</keyword>
<evidence type="ECO:0000313" key="1">
    <source>
        <dbReference type="EMBL" id="PWA35463.1"/>
    </source>
</evidence>
<comment type="caution">
    <text evidence="1">The sequence shown here is derived from an EMBL/GenBank/DDBJ whole genome shotgun (WGS) entry which is preliminary data.</text>
</comment>
<evidence type="ECO:0000313" key="2">
    <source>
        <dbReference type="Proteomes" id="UP000245207"/>
    </source>
</evidence>
<reference evidence="1 2" key="1">
    <citation type="journal article" date="2018" name="Mol. Plant">
        <title>The genome of Artemisia annua provides insight into the evolution of Asteraceae family and artemisinin biosynthesis.</title>
        <authorList>
            <person name="Shen Q."/>
            <person name="Zhang L."/>
            <person name="Liao Z."/>
            <person name="Wang S."/>
            <person name="Yan T."/>
            <person name="Shi P."/>
            <person name="Liu M."/>
            <person name="Fu X."/>
            <person name="Pan Q."/>
            <person name="Wang Y."/>
            <person name="Lv Z."/>
            <person name="Lu X."/>
            <person name="Zhang F."/>
            <person name="Jiang W."/>
            <person name="Ma Y."/>
            <person name="Chen M."/>
            <person name="Hao X."/>
            <person name="Li L."/>
            <person name="Tang Y."/>
            <person name="Lv G."/>
            <person name="Zhou Y."/>
            <person name="Sun X."/>
            <person name="Brodelius P.E."/>
            <person name="Rose J.K.C."/>
            <person name="Tang K."/>
        </authorList>
    </citation>
    <scope>NUCLEOTIDE SEQUENCE [LARGE SCALE GENOMIC DNA]</scope>
    <source>
        <strain evidence="2">cv. Huhao1</strain>
        <tissue evidence="1">Leaf</tissue>
    </source>
</reference>
<organism evidence="1 2">
    <name type="scientific">Artemisia annua</name>
    <name type="common">Sweet wormwood</name>
    <dbReference type="NCBI Taxonomy" id="35608"/>
    <lineage>
        <taxon>Eukaryota</taxon>
        <taxon>Viridiplantae</taxon>
        <taxon>Streptophyta</taxon>
        <taxon>Embryophyta</taxon>
        <taxon>Tracheophyta</taxon>
        <taxon>Spermatophyta</taxon>
        <taxon>Magnoliopsida</taxon>
        <taxon>eudicotyledons</taxon>
        <taxon>Gunneridae</taxon>
        <taxon>Pentapetalae</taxon>
        <taxon>asterids</taxon>
        <taxon>campanulids</taxon>
        <taxon>Asterales</taxon>
        <taxon>Asteraceae</taxon>
        <taxon>Asteroideae</taxon>
        <taxon>Anthemideae</taxon>
        <taxon>Artemisiinae</taxon>
        <taxon>Artemisia</taxon>
    </lineage>
</organism>
<name>A0A2U1KFT5_ARTAN</name>
<dbReference type="STRING" id="35608.A0A2U1KFT5"/>
<sequence>MEEGYMLLDMLPHYKLPLCVATNIASGYAKAGLRWLGPEPRCTTYWPQAIIWALLYKLPEAAIDAWRYGFCLKIRKRGQLKDFRKKE</sequence>
<dbReference type="Proteomes" id="UP000245207">
    <property type="component" value="Unassembled WGS sequence"/>
</dbReference>
<gene>
    <name evidence="1" type="ORF">CTI12_AA609240</name>
</gene>
<dbReference type="OrthoDB" id="5545019at2759"/>
<dbReference type="EMBL" id="PKPP01019971">
    <property type="protein sequence ID" value="PWA35463.1"/>
    <property type="molecule type" value="Genomic_DNA"/>
</dbReference>